<evidence type="ECO:0000313" key="1">
    <source>
        <dbReference type="EMBL" id="GAA1914366.1"/>
    </source>
</evidence>
<name>A0ABP5AHM5_9MICO</name>
<gene>
    <name evidence="1" type="ORF">GCM10009775_03730</name>
</gene>
<protein>
    <recommendedName>
        <fullName evidence="3">Transposase</fullName>
    </recommendedName>
</protein>
<keyword evidence="2" id="KW-1185">Reference proteome</keyword>
<reference evidence="2" key="1">
    <citation type="journal article" date="2019" name="Int. J. Syst. Evol. Microbiol.">
        <title>The Global Catalogue of Microorganisms (GCM) 10K type strain sequencing project: providing services to taxonomists for standard genome sequencing and annotation.</title>
        <authorList>
            <consortium name="The Broad Institute Genomics Platform"/>
            <consortium name="The Broad Institute Genome Sequencing Center for Infectious Disease"/>
            <person name="Wu L."/>
            <person name="Ma J."/>
        </authorList>
    </citation>
    <scope>NUCLEOTIDE SEQUENCE [LARGE SCALE GENOMIC DNA]</scope>
    <source>
        <strain evidence="2">JCM 14900</strain>
    </source>
</reference>
<dbReference type="Proteomes" id="UP001501343">
    <property type="component" value="Unassembled WGS sequence"/>
</dbReference>
<sequence>MDYHTYTAAVRLEHQRAAALDRENALIRSIADRGVTISPTRPVVDALRALGVWFRPAPRAPRLRIAH</sequence>
<organism evidence="1 2">
    <name type="scientific">Microbacterium aoyamense</name>
    <dbReference type="NCBI Taxonomy" id="344166"/>
    <lineage>
        <taxon>Bacteria</taxon>
        <taxon>Bacillati</taxon>
        <taxon>Actinomycetota</taxon>
        <taxon>Actinomycetes</taxon>
        <taxon>Micrococcales</taxon>
        <taxon>Microbacteriaceae</taxon>
        <taxon>Microbacterium</taxon>
    </lineage>
</organism>
<dbReference type="RefSeq" id="WP_248149004.1">
    <property type="nucleotide sequence ID" value="NZ_BAAAOF010000001.1"/>
</dbReference>
<evidence type="ECO:0000313" key="2">
    <source>
        <dbReference type="Proteomes" id="UP001501343"/>
    </source>
</evidence>
<comment type="caution">
    <text evidence="1">The sequence shown here is derived from an EMBL/GenBank/DDBJ whole genome shotgun (WGS) entry which is preliminary data.</text>
</comment>
<accession>A0ABP5AHM5</accession>
<proteinExistence type="predicted"/>
<evidence type="ECO:0008006" key="3">
    <source>
        <dbReference type="Google" id="ProtNLM"/>
    </source>
</evidence>
<dbReference type="EMBL" id="BAAAOF010000001">
    <property type="protein sequence ID" value="GAA1914366.1"/>
    <property type="molecule type" value="Genomic_DNA"/>
</dbReference>